<accession>A0ABN7UQW5</accession>
<evidence type="ECO:0000313" key="1">
    <source>
        <dbReference type="EMBL" id="CAG8655609.1"/>
    </source>
</evidence>
<name>A0ABN7UQW5_GIGMA</name>
<keyword evidence="2" id="KW-1185">Reference proteome</keyword>
<dbReference type="EMBL" id="CAJVQB010005201">
    <property type="protein sequence ID" value="CAG8655609.1"/>
    <property type="molecule type" value="Genomic_DNA"/>
</dbReference>
<gene>
    <name evidence="1" type="ORF">GMARGA_LOCUS9594</name>
</gene>
<evidence type="ECO:0000313" key="2">
    <source>
        <dbReference type="Proteomes" id="UP000789901"/>
    </source>
</evidence>
<sequence>MLLRGEITCYRELTSYLKEYENKSFWGFLLRCRDAIVAATLVTSRWHELDLSWCRHSLEEKLLNENDFNKLEKQINQERQRVKNNIYEYWYYIILECKTKQEIKVHESAILRLQLELNDIQNKAKLQDSSNREIEGDLVNEVLMFVMFGDDDDDANLLAIRKREVILIIRDSEFQIKLTEDGIAEK</sequence>
<proteinExistence type="predicted"/>
<organism evidence="1 2">
    <name type="scientific">Gigaspora margarita</name>
    <dbReference type="NCBI Taxonomy" id="4874"/>
    <lineage>
        <taxon>Eukaryota</taxon>
        <taxon>Fungi</taxon>
        <taxon>Fungi incertae sedis</taxon>
        <taxon>Mucoromycota</taxon>
        <taxon>Glomeromycotina</taxon>
        <taxon>Glomeromycetes</taxon>
        <taxon>Diversisporales</taxon>
        <taxon>Gigasporaceae</taxon>
        <taxon>Gigaspora</taxon>
    </lineage>
</organism>
<reference evidence="1 2" key="1">
    <citation type="submission" date="2021-06" db="EMBL/GenBank/DDBJ databases">
        <authorList>
            <person name="Kallberg Y."/>
            <person name="Tangrot J."/>
            <person name="Rosling A."/>
        </authorList>
    </citation>
    <scope>NUCLEOTIDE SEQUENCE [LARGE SCALE GENOMIC DNA]</scope>
    <source>
        <strain evidence="1 2">120-4 pot B 10/14</strain>
    </source>
</reference>
<dbReference type="Proteomes" id="UP000789901">
    <property type="component" value="Unassembled WGS sequence"/>
</dbReference>
<protein>
    <submittedName>
        <fullName evidence="1">43191_t:CDS:1</fullName>
    </submittedName>
</protein>
<comment type="caution">
    <text evidence="1">The sequence shown here is derived from an EMBL/GenBank/DDBJ whole genome shotgun (WGS) entry which is preliminary data.</text>
</comment>